<reference evidence="3" key="1">
    <citation type="journal article" date="2014" name="Int. J. Syst. Evol. Microbiol.">
        <title>Complete genome sequence of Corynebacterium casei LMG S-19264T (=DSM 44701T), isolated from a smear-ripened cheese.</title>
        <authorList>
            <consortium name="US DOE Joint Genome Institute (JGI-PGF)"/>
            <person name="Walter F."/>
            <person name="Albersmeier A."/>
            <person name="Kalinowski J."/>
            <person name="Ruckert C."/>
        </authorList>
    </citation>
    <scope>NUCLEOTIDE SEQUENCE</scope>
    <source>
        <strain evidence="3">VKM Ac-1069</strain>
    </source>
</reference>
<feature type="transmembrane region" description="Helical" evidence="2">
    <location>
        <begin position="236"/>
        <end position="263"/>
    </location>
</feature>
<dbReference type="AlphaFoldDB" id="A0A9W6KYW5"/>
<feature type="transmembrane region" description="Helical" evidence="2">
    <location>
        <begin position="53"/>
        <end position="74"/>
    </location>
</feature>
<evidence type="ECO:0000256" key="2">
    <source>
        <dbReference type="SAM" id="Phobius"/>
    </source>
</evidence>
<feature type="transmembrane region" description="Helical" evidence="2">
    <location>
        <begin position="162"/>
        <end position="181"/>
    </location>
</feature>
<dbReference type="Proteomes" id="UP001143463">
    <property type="component" value="Unassembled WGS sequence"/>
</dbReference>
<feature type="transmembrane region" description="Helical" evidence="2">
    <location>
        <begin position="373"/>
        <end position="393"/>
    </location>
</feature>
<evidence type="ECO:0000256" key="1">
    <source>
        <dbReference type="SAM" id="MobiDB-lite"/>
    </source>
</evidence>
<reference evidence="3" key="2">
    <citation type="submission" date="2023-01" db="EMBL/GenBank/DDBJ databases">
        <authorList>
            <person name="Sun Q."/>
            <person name="Evtushenko L."/>
        </authorList>
    </citation>
    <scope>NUCLEOTIDE SEQUENCE</scope>
    <source>
        <strain evidence="3">VKM Ac-1069</strain>
    </source>
</reference>
<gene>
    <name evidence="3" type="ORF">GCM10017577_02360</name>
</gene>
<dbReference type="PIRSF" id="PIRSF010361">
    <property type="entry name" value="UCP010361"/>
    <property type="match status" value="1"/>
</dbReference>
<comment type="caution">
    <text evidence="3">The sequence shown here is derived from an EMBL/GenBank/DDBJ whole genome shotgun (WGS) entry which is preliminary data.</text>
</comment>
<accession>A0A9W6KYW5</accession>
<dbReference type="EMBL" id="BSFQ01000001">
    <property type="protein sequence ID" value="GLL09096.1"/>
    <property type="molecule type" value="Genomic_DNA"/>
</dbReference>
<keyword evidence="2" id="KW-1133">Transmembrane helix</keyword>
<keyword evidence="2" id="KW-0812">Transmembrane</keyword>
<protein>
    <submittedName>
        <fullName evidence="3">Membrane protein</fullName>
    </submittedName>
</protein>
<name>A0A9W6KYW5_9PSEU</name>
<proteinExistence type="predicted"/>
<feature type="transmembrane region" description="Helical" evidence="2">
    <location>
        <begin position="413"/>
        <end position="435"/>
    </location>
</feature>
<dbReference type="InterPro" id="IPR016570">
    <property type="entry name" value="UCP010361"/>
</dbReference>
<keyword evidence="4" id="KW-1185">Reference proteome</keyword>
<feature type="region of interest" description="Disordered" evidence="1">
    <location>
        <begin position="1"/>
        <end position="49"/>
    </location>
</feature>
<feature type="transmembrane region" description="Helical" evidence="2">
    <location>
        <begin position="347"/>
        <end position="366"/>
    </location>
</feature>
<feature type="transmembrane region" description="Helical" evidence="2">
    <location>
        <begin position="447"/>
        <end position="473"/>
    </location>
</feature>
<feature type="compositionally biased region" description="Low complexity" evidence="1">
    <location>
        <begin position="1"/>
        <end position="34"/>
    </location>
</feature>
<organism evidence="3 4">
    <name type="scientific">Pseudonocardia halophobica</name>
    <dbReference type="NCBI Taxonomy" id="29401"/>
    <lineage>
        <taxon>Bacteria</taxon>
        <taxon>Bacillati</taxon>
        <taxon>Actinomycetota</taxon>
        <taxon>Actinomycetes</taxon>
        <taxon>Pseudonocardiales</taxon>
        <taxon>Pseudonocardiaceae</taxon>
        <taxon>Pseudonocardia</taxon>
    </lineage>
</organism>
<feature type="region of interest" description="Disordered" evidence="1">
    <location>
        <begin position="484"/>
        <end position="531"/>
    </location>
</feature>
<evidence type="ECO:0000313" key="4">
    <source>
        <dbReference type="Proteomes" id="UP001143463"/>
    </source>
</evidence>
<evidence type="ECO:0000313" key="3">
    <source>
        <dbReference type="EMBL" id="GLL09096.1"/>
    </source>
</evidence>
<feature type="transmembrane region" description="Helical" evidence="2">
    <location>
        <begin position="201"/>
        <end position="224"/>
    </location>
</feature>
<keyword evidence="2" id="KW-0472">Membrane</keyword>
<feature type="transmembrane region" description="Helical" evidence="2">
    <location>
        <begin position="283"/>
        <end position="310"/>
    </location>
</feature>
<sequence>MSESAAAGSPAARPAGPAAHDTGTPPTAPHDTTPPARPTDDTATPDGTIRRPLGTAGLVLIVLLTGLTLLLGYANKARCTGPEFDAAGRSGPDHTVRQYRDVCYSDIQKLWLGRDVDQHVFPYVHGSITPDGQLQGGTVEYPVLTGVLMWLGALGASTDADFLLVSALILAPFGLVTAWMLGRLARWRALLWALGPPLVLYAFHNWDLPAVACAVGAVFVMHGLRREVPLGTRATVAAVLLGLGFAVKLYPGAFLLPLALYVLTRGRPPGAGLDVPGAVRVCLAGALTAAAANLPFAVLGFPGWAASFTFQQERPIDVSTNSIWFWGVRPLMADLGLGEFFAPASDVLSPALVLLSFVVAAGVGLLRWRRGAVYPWIGVSGAMLCGFLLLHKVHSPQYTLWLLPFLVLLRVRWGWIAAYLTADALIGVGIFRWFYLLDVRADAGVAAGFAAQSVVLGVWGRAALLAILFVLFLRVPGTVDARETGGLTARRTPAAPGGPPASDDRAAAAPGPGTAPPPSARARTGRTAAPG</sequence>
<feature type="compositionally biased region" description="Low complexity" evidence="1">
    <location>
        <begin position="520"/>
        <end position="531"/>
    </location>
</feature>